<accession>A0A7Y0EDK5</accession>
<dbReference type="Proteomes" id="UP000537131">
    <property type="component" value="Unassembled WGS sequence"/>
</dbReference>
<dbReference type="InterPro" id="IPR013830">
    <property type="entry name" value="SGNH_hydro"/>
</dbReference>
<name>A0A7Y0EDK5_9CLOT</name>
<dbReference type="InterPro" id="IPR036514">
    <property type="entry name" value="SGNH_hydro_sf"/>
</dbReference>
<comment type="caution">
    <text evidence="2">The sequence shown here is derived from an EMBL/GenBank/DDBJ whole genome shotgun (WGS) entry which is preliminary data.</text>
</comment>
<proteinExistence type="predicted"/>
<dbReference type="Gene3D" id="3.40.50.1110">
    <property type="entry name" value="SGNH hydrolase"/>
    <property type="match status" value="1"/>
</dbReference>
<dbReference type="CDD" id="cd00229">
    <property type="entry name" value="SGNH_hydrolase"/>
    <property type="match status" value="1"/>
</dbReference>
<dbReference type="PANTHER" id="PTHR34407">
    <property type="entry name" value="EXPRESSED PROTEIN"/>
    <property type="match status" value="1"/>
</dbReference>
<dbReference type="Gene3D" id="2.60.120.260">
    <property type="entry name" value="Galactose-binding domain-like"/>
    <property type="match status" value="1"/>
</dbReference>
<reference evidence="2 3" key="1">
    <citation type="submission" date="2020-06" db="EMBL/GenBank/DDBJ databases">
        <title>Complete Genome Sequence of Clostridium muelleri sp. nov. P21T, an Acid-Alcohol Producing Acetogen Isolated from Old Hay.</title>
        <authorList>
            <person name="Duncan K.E."/>
            <person name="Tanner R.S."/>
        </authorList>
    </citation>
    <scope>NUCLEOTIDE SEQUENCE [LARGE SCALE GENOMIC DNA]</scope>
    <source>
        <strain evidence="2 3">P21</strain>
    </source>
</reference>
<evidence type="ECO:0000313" key="3">
    <source>
        <dbReference type="Proteomes" id="UP000537131"/>
    </source>
</evidence>
<keyword evidence="2" id="KW-0378">Hydrolase</keyword>
<organism evidence="2 3">
    <name type="scientific">Clostridium muellerianum</name>
    <dbReference type="NCBI Taxonomy" id="2716538"/>
    <lineage>
        <taxon>Bacteria</taxon>
        <taxon>Bacillati</taxon>
        <taxon>Bacillota</taxon>
        <taxon>Clostridia</taxon>
        <taxon>Eubacteriales</taxon>
        <taxon>Clostridiaceae</taxon>
        <taxon>Clostridium</taxon>
    </lineage>
</organism>
<evidence type="ECO:0000313" key="2">
    <source>
        <dbReference type="EMBL" id="NMM61475.1"/>
    </source>
</evidence>
<dbReference type="GO" id="GO:0016787">
    <property type="term" value="F:hydrolase activity"/>
    <property type="evidence" value="ECO:0007669"/>
    <property type="project" value="UniProtKB-KW"/>
</dbReference>
<dbReference type="AlphaFoldDB" id="A0A7Y0EDK5"/>
<evidence type="ECO:0000259" key="1">
    <source>
        <dbReference type="Pfam" id="PF13472"/>
    </source>
</evidence>
<gene>
    <name evidence="2" type="ORF">HBE96_01905</name>
</gene>
<dbReference type="PANTHER" id="PTHR34407:SF1">
    <property type="entry name" value="SGNH HYDROLASE-TYPE ESTERASE DOMAIN-CONTAINING PROTEIN"/>
    <property type="match status" value="1"/>
</dbReference>
<feature type="domain" description="SGNH hydrolase-type esterase" evidence="1">
    <location>
        <begin position="10"/>
        <end position="175"/>
    </location>
</feature>
<sequence length="334" mass="37477">MMNNNFNVVFLGGSITEGLGASIYENSYVYKVAEYLKTIYQNKKLNIINSGVSGTGSNFGVFRLKRDVIDNDPNLVFIEFAVNDRIENSYNAAVTIEGILRQLANLKNKPAVVILITPTGLSDACSSVHKRIAYYYDAPVIDIQDYVYRHIGKEEYSWKDISIDNFHPNDKGHEIYAECIINSIKENLDIINKKAIKKIETITGYEFNNPSIVSYEKATFYGNWREENINIPQIEVAAVSDTVGDCIEFNFSGKCIAITTLLSQESGCMEINIDGVNYFLDLYTNLSPYFSSAINLFNLKGGNHNMIIKVSDRKNSDSKGNKVAVGAFLVDMIY</sequence>
<dbReference type="SUPFAM" id="SSF52266">
    <property type="entry name" value="SGNH hydrolase"/>
    <property type="match status" value="1"/>
</dbReference>
<keyword evidence="3" id="KW-1185">Reference proteome</keyword>
<dbReference type="EMBL" id="JABBNI010000004">
    <property type="protein sequence ID" value="NMM61475.1"/>
    <property type="molecule type" value="Genomic_DNA"/>
</dbReference>
<protein>
    <submittedName>
        <fullName evidence="2">SGNH/GDSL hydrolase family protein</fullName>
    </submittedName>
</protein>
<dbReference type="Pfam" id="PF13472">
    <property type="entry name" value="Lipase_GDSL_2"/>
    <property type="match status" value="1"/>
</dbReference>